<sequence>MSGTSPYPALTESRDAAAIRKLILGGEFVLISIEEEESEDDDSEEGSYGALTAEIEDFEALVVFTSEKIAGEFVNSQEDLFGEGEEVEGIVVEGDALLEYLPEGFGMLIDPEFDDACVIDPALTAEVLGESSSDDE</sequence>
<dbReference type="OrthoDB" id="282429at2"/>
<dbReference type="Proteomes" id="UP000317977">
    <property type="component" value="Unassembled WGS sequence"/>
</dbReference>
<keyword evidence="3" id="KW-1185">Reference proteome</keyword>
<dbReference type="Pfam" id="PF07179">
    <property type="entry name" value="SseB"/>
    <property type="match status" value="1"/>
</dbReference>
<protein>
    <recommendedName>
        <fullName evidence="1">SseB protein N-terminal domain-containing protein</fullName>
    </recommendedName>
</protein>
<dbReference type="RefSeq" id="WP_146535622.1">
    <property type="nucleotide sequence ID" value="NZ_SJPX01000004.1"/>
</dbReference>
<dbReference type="AlphaFoldDB" id="A0A5C6EJX0"/>
<reference evidence="2 3" key="1">
    <citation type="submission" date="2019-02" db="EMBL/GenBank/DDBJ databases">
        <title>Deep-cultivation of Planctomycetes and their phenomic and genomic characterization uncovers novel biology.</title>
        <authorList>
            <person name="Wiegand S."/>
            <person name="Jogler M."/>
            <person name="Boedeker C."/>
            <person name="Pinto D."/>
            <person name="Vollmers J."/>
            <person name="Rivas-Marin E."/>
            <person name="Kohn T."/>
            <person name="Peeters S.H."/>
            <person name="Heuer A."/>
            <person name="Rast P."/>
            <person name="Oberbeckmann S."/>
            <person name="Bunk B."/>
            <person name="Jeske O."/>
            <person name="Meyerdierks A."/>
            <person name="Storesund J.E."/>
            <person name="Kallscheuer N."/>
            <person name="Luecker S."/>
            <person name="Lage O.M."/>
            <person name="Pohl T."/>
            <person name="Merkel B.J."/>
            <person name="Hornburger P."/>
            <person name="Mueller R.-W."/>
            <person name="Bruemmer F."/>
            <person name="Labrenz M."/>
            <person name="Spormann A.M."/>
            <person name="Op Den Camp H."/>
            <person name="Overmann J."/>
            <person name="Amann R."/>
            <person name="Jetten M.S.M."/>
            <person name="Mascher T."/>
            <person name="Medema M.H."/>
            <person name="Devos D.P."/>
            <person name="Kaster A.-K."/>
            <person name="Ovreas L."/>
            <person name="Rohde M."/>
            <person name="Galperin M.Y."/>
            <person name="Jogler C."/>
        </authorList>
    </citation>
    <scope>NUCLEOTIDE SEQUENCE [LARGE SCALE GENOMIC DNA]</scope>
    <source>
        <strain evidence="2 3">Poly59</strain>
    </source>
</reference>
<organism evidence="2 3">
    <name type="scientific">Rubripirellula reticaptiva</name>
    <dbReference type="NCBI Taxonomy" id="2528013"/>
    <lineage>
        <taxon>Bacteria</taxon>
        <taxon>Pseudomonadati</taxon>
        <taxon>Planctomycetota</taxon>
        <taxon>Planctomycetia</taxon>
        <taxon>Pirellulales</taxon>
        <taxon>Pirellulaceae</taxon>
        <taxon>Rubripirellula</taxon>
    </lineage>
</organism>
<dbReference type="InterPro" id="IPR009839">
    <property type="entry name" value="SseB_N"/>
</dbReference>
<evidence type="ECO:0000313" key="2">
    <source>
        <dbReference type="EMBL" id="TWU49352.1"/>
    </source>
</evidence>
<name>A0A5C6EJX0_9BACT</name>
<gene>
    <name evidence="2" type="ORF">Poly59_39670</name>
</gene>
<feature type="domain" description="SseB protein N-terminal" evidence="1">
    <location>
        <begin position="18"/>
        <end position="122"/>
    </location>
</feature>
<evidence type="ECO:0000259" key="1">
    <source>
        <dbReference type="Pfam" id="PF07179"/>
    </source>
</evidence>
<comment type="caution">
    <text evidence="2">The sequence shown here is derived from an EMBL/GenBank/DDBJ whole genome shotgun (WGS) entry which is preliminary data.</text>
</comment>
<accession>A0A5C6EJX0</accession>
<evidence type="ECO:0000313" key="3">
    <source>
        <dbReference type="Proteomes" id="UP000317977"/>
    </source>
</evidence>
<proteinExistence type="predicted"/>
<dbReference type="EMBL" id="SJPX01000004">
    <property type="protein sequence ID" value="TWU49352.1"/>
    <property type="molecule type" value="Genomic_DNA"/>
</dbReference>